<name>A0A5B8VH25_9BACT</name>
<organism evidence="1 2">
    <name type="scientific">Arachidicoccus ginsenosidivorans</name>
    <dbReference type="NCBI Taxonomy" id="496057"/>
    <lineage>
        <taxon>Bacteria</taxon>
        <taxon>Pseudomonadati</taxon>
        <taxon>Bacteroidota</taxon>
        <taxon>Chitinophagia</taxon>
        <taxon>Chitinophagales</taxon>
        <taxon>Chitinophagaceae</taxon>
        <taxon>Arachidicoccus</taxon>
    </lineage>
</organism>
<dbReference type="OrthoDB" id="9780929at2"/>
<sequence>MQNFLTATPSQRQAHMNIATLRSGIPHNLLEHDWWQSFVLQNLFELPFASFLTLNGSRSLCDQ</sequence>
<evidence type="ECO:0000313" key="1">
    <source>
        <dbReference type="EMBL" id="QEC70463.1"/>
    </source>
</evidence>
<dbReference type="KEGG" id="agi:FSB73_00805"/>
<reference evidence="1 2" key="1">
    <citation type="journal article" date="2017" name="Int. J. Syst. Evol. Microbiol.">
        <title>Arachidicoccus ginsenosidivorans sp. nov., with ginsenoside-converting activity isolated from ginseng cultivating soil.</title>
        <authorList>
            <person name="Siddiqi M.Z."/>
            <person name="Aslam Z."/>
            <person name="Im W.T."/>
        </authorList>
    </citation>
    <scope>NUCLEOTIDE SEQUENCE [LARGE SCALE GENOMIC DNA]</scope>
    <source>
        <strain evidence="1 2">Gsoil 809</strain>
    </source>
</reference>
<keyword evidence="2" id="KW-1185">Reference proteome</keyword>
<dbReference type="AlphaFoldDB" id="A0A5B8VH25"/>
<dbReference type="Proteomes" id="UP000321291">
    <property type="component" value="Chromosome"/>
</dbReference>
<gene>
    <name evidence="1" type="ORF">FSB73_00805</name>
</gene>
<dbReference type="RefSeq" id="WP_146779727.1">
    <property type="nucleotide sequence ID" value="NZ_CP042434.1"/>
</dbReference>
<accession>A0A5B8VH25</accession>
<protein>
    <submittedName>
        <fullName evidence="1">Uncharacterized protein</fullName>
    </submittedName>
</protein>
<evidence type="ECO:0000313" key="2">
    <source>
        <dbReference type="Proteomes" id="UP000321291"/>
    </source>
</evidence>
<dbReference type="EMBL" id="CP042434">
    <property type="protein sequence ID" value="QEC70463.1"/>
    <property type="molecule type" value="Genomic_DNA"/>
</dbReference>
<proteinExistence type="predicted"/>